<evidence type="ECO:0000313" key="2">
    <source>
        <dbReference type="Proteomes" id="UP000641454"/>
    </source>
</evidence>
<sequence length="215" mass="24770">MLFLQDRIKEHQVVLLNKSLIIVLIFCFFGCKDGGNASVSYNQKDKNLVHNTVEKSKLDLHSNEGKWYYKGKPFTGDAVSYYSDKKKKEVVPFFEGQKNGLSQKWFANGKLQKQTFYKNNKLEGEGKSWWEDGKQATKSFYINGVGNGVQKEWHPNGKMSKLTTLKNGVEEGLQQAWLENGKIYVNCEMKNGRAFGLKKAILCYELKKEEVQYEK</sequence>
<reference evidence="1 2" key="1">
    <citation type="submission" date="2020-08" db="EMBL/GenBank/DDBJ databases">
        <title>Description of novel Flavobacterium F-392 isolate.</title>
        <authorList>
            <person name="Saticioglu I.B."/>
            <person name="Duman M."/>
            <person name="Altun S."/>
        </authorList>
    </citation>
    <scope>NUCLEOTIDE SEQUENCE [LARGE SCALE GENOMIC DNA]</scope>
    <source>
        <strain evidence="1 2">F-392</strain>
    </source>
</reference>
<protein>
    <submittedName>
        <fullName evidence="1">Toxin-antitoxin system YwqK family antitoxin</fullName>
    </submittedName>
</protein>
<name>A0A923MYX0_9FLAO</name>
<gene>
    <name evidence="1" type="ORF">H8R25_10485</name>
</gene>
<dbReference type="SUPFAM" id="SSF82185">
    <property type="entry name" value="Histone H3 K4-specific methyltransferase SET7/9 N-terminal domain"/>
    <property type="match status" value="1"/>
</dbReference>
<evidence type="ECO:0000313" key="1">
    <source>
        <dbReference type="EMBL" id="MBC5844863.1"/>
    </source>
</evidence>
<dbReference type="InterPro" id="IPR011652">
    <property type="entry name" value="MORN_2"/>
</dbReference>
<comment type="caution">
    <text evidence="1">The sequence shown here is derived from an EMBL/GenBank/DDBJ whole genome shotgun (WGS) entry which is preliminary data.</text>
</comment>
<dbReference type="Proteomes" id="UP000641454">
    <property type="component" value="Unassembled WGS sequence"/>
</dbReference>
<organism evidence="1 2">
    <name type="scientific">Flavobacterium muglaense</name>
    <dbReference type="NCBI Taxonomy" id="2764716"/>
    <lineage>
        <taxon>Bacteria</taxon>
        <taxon>Pseudomonadati</taxon>
        <taxon>Bacteroidota</taxon>
        <taxon>Flavobacteriia</taxon>
        <taxon>Flavobacteriales</taxon>
        <taxon>Flavobacteriaceae</taxon>
        <taxon>Flavobacterium</taxon>
    </lineage>
</organism>
<accession>A0A923MYX0</accession>
<dbReference type="Gene3D" id="3.90.930.1">
    <property type="match status" value="1"/>
</dbReference>
<keyword evidence="2" id="KW-1185">Reference proteome</keyword>
<proteinExistence type="predicted"/>
<dbReference type="EMBL" id="JACRUL010000023">
    <property type="protein sequence ID" value="MBC5844863.1"/>
    <property type="molecule type" value="Genomic_DNA"/>
</dbReference>
<dbReference type="Pfam" id="PF07661">
    <property type="entry name" value="MORN_2"/>
    <property type="match status" value="2"/>
</dbReference>
<dbReference type="AlphaFoldDB" id="A0A923MYX0"/>